<dbReference type="RefSeq" id="WP_340337626.1">
    <property type="nucleotide sequence ID" value="NZ_JBBKZS010000011.1"/>
</dbReference>
<dbReference type="PANTHER" id="PTHR11091">
    <property type="entry name" value="OXIDOREDUCTASE-RELATED"/>
    <property type="match status" value="1"/>
</dbReference>
<dbReference type="Pfam" id="PF02615">
    <property type="entry name" value="Ldh_2"/>
    <property type="match status" value="1"/>
</dbReference>
<reference evidence="3 4" key="1">
    <citation type="submission" date="2024-03" db="EMBL/GenBank/DDBJ databases">
        <title>Novel species of the genus Variovorax.</title>
        <authorList>
            <person name="Liu Q."/>
            <person name="Xin Y.-H."/>
        </authorList>
    </citation>
    <scope>NUCLEOTIDE SEQUENCE [LARGE SCALE GENOMIC DNA]</scope>
    <source>
        <strain evidence="3 4">KACC 18901</strain>
    </source>
</reference>
<proteinExistence type="inferred from homology"/>
<dbReference type="SUPFAM" id="SSF89733">
    <property type="entry name" value="L-sulfolactate dehydrogenase-like"/>
    <property type="match status" value="1"/>
</dbReference>
<organism evidence="3 4">
    <name type="scientific">Variovorax robiniae</name>
    <dbReference type="NCBI Taxonomy" id="1836199"/>
    <lineage>
        <taxon>Bacteria</taxon>
        <taxon>Pseudomonadati</taxon>
        <taxon>Pseudomonadota</taxon>
        <taxon>Betaproteobacteria</taxon>
        <taxon>Burkholderiales</taxon>
        <taxon>Comamonadaceae</taxon>
        <taxon>Variovorax</taxon>
    </lineage>
</organism>
<accession>A0ABU8XCJ1</accession>
<dbReference type="EMBL" id="JBBKZS010000011">
    <property type="protein sequence ID" value="MEJ8857560.1"/>
    <property type="molecule type" value="Genomic_DNA"/>
</dbReference>
<keyword evidence="4" id="KW-1185">Reference proteome</keyword>
<evidence type="ECO:0000313" key="3">
    <source>
        <dbReference type="EMBL" id="MEJ8857560.1"/>
    </source>
</evidence>
<dbReference type="InterPro" id="IPR003767">
    <property type="entry name" value="Malate/L-lactate_DH-like"/>
</dbReference>
<comment type="similarity">
    <text evidence="1">Belongs to the LDH2/MDH2 oxidoreductase family.</text>
</comment>
<sequence>MSSSNVATRFPRAELERKVTLLFQACGLSEDKAGSVAHALVLADMMGHVTHGLALAPGYAAALDSGDMAREGEPEVVSDRGACVAWKGHRLPGAWLVGRAIDLALERIAQHGVVTVTIAGSHHTGALSTYLPRLTQRGLMPILSCSGPAATGVAPFGGTRALFTPNPIAAGIPTSGDPVLLDISASITTNNRAKQLAAAGERFPAPWVMDAQGYATDDPRVAVSGGGSLLPIGGLDHGHKGYGLALLVEALTQGLSGLGRHTRPSGTLMNVFLQVIDPDAFGGRASFEAESTWLTVACRSNPPRPGVSQVRVPGEHAMAQQRAAEELGVPLSPAIVDALAACMVGRGLQLA</sequence>
<dbReference type="InterPro" id="IPR036111">
    <property type="entry name" value="Mal/L-sulfo/L-lacto_DH-like_sf"/>
</dbReference>
<name>A0ABU8XCJ1_9BURK</name>
<keyword evidence="2" id="KW-0560">Oxidoreductase</keyword>
<dbReference type="InterPro" id="IPR043143">
    <property type="entry name" value="Mal/L-sulf/L-lact_DH-like_NADP"/>
</dbReference>
<dbReference type="Proteomes" id="UP001367030">
    <property type="component" value="Unassembled WGS sequence"/>
</dbReference>
<evidence type="ECO:0000256" key="2">
    <source>
        <dbReference type="ARBA" id="ARBA00023002"/>
    </source>
</evidence>
<evidence type="ECO:0000313" key="4">
    <source>
        <dbReference type="Proteomes" id="UP001367030"/>
    </source>
</evidence>
<gene>
    <name evidence="3" type="ORF">WKW79_23515</name>
</gene>
<dbReference type="PANTHER" id="PTHR11091:SF0">
    <property type="entry name" value="MALATE DEHYDROGENASE"/>
    <property type="match status" value="1"/>
</dbReference>
<protein>
    <submittedName>
        <fullName evidence="3">Ldh family oxidoreductase</fullName>
    </submittedName>
</protein>
<dbReference type="Gene3D" id="1.10.1530.10">
    <property type="match status" value="1"/>
</dbReference>
<dbReference type="Gene3D" id="3.30.1370.60">
    <property type="entry name" value="Hypothetical oxidoreductase yiak, domain 2"/>
    <property type="match status" value="1"/>
</dbReference>
<comment type="caution">
    <text evidence="3">The sequence shown here is derived from an EMBL/GenBank/DDBJ whole genome shotgun (WGS) entry which is preliminary data.</text>
</comment>
<dbReference type="InterPro" id="IPR043144">
    <property type="entry name" value="Mal/L-sulf/L-lact_DH-like_ah"/>
</dbReference>
<evidence type="ECO:0000256" key="1">
    <source>
        <dbReference type="ARBA" id="ARBA00006056"/>
    </source>
</evidence>